<accession>A0ABS9X0H0</accession>
<gene>
    <name evidence="1" type="ORF">L3081_10555</name>
</gene>
<evidence type="ECO:0000313" key="2">
    <source>
        <dbReference type="Proteomes" id="UP001139646"/>
    </source>
</evidence>
<name>A0ABS9X0H0_9GAMM</name>
<dbReference type="Proteomes" id="UP001139646">
    <property type="component" value="Unassembled WGS sequence"/>
</dbReference>
<reference evidence="1" key="1">
    <citation type="submission" date="2022-01" db="EMBL/GenBank/DDBJ databases">
        <title>Colwellia maritima, isolated from seawater.</title>
        <authorList>
            <person name="Kristyanto S."/>
            <person name="Jung J."/>
            <person name="Jeon C.O."/>
        </authorList>
    </citation>
    <scope>NUCLEOTIDE SEQUENCE</scope>
    <source>
        <strain evidence="1">MSW7</strain>
    </source>
</reference>
<evidence type="ECO:0000313" key="1">
    <source>
        <dbReference type="EMBL" id="MCI2283762.1"/>
    </source>
</evidence>
<dbReference type="Pfam" id="PF13009">
    <property type="entry name" value="Integrase_2"/>
    <property type="match status" value="1"/>
</dbReference>
<proteinExistence type="predicted"/>
<dbReference type="InterPro" id="IPR024965">
    <property type="entry name" value="Putative_integrase"/>
</dbReference>
<organism evidence="1 2">
    <name type="scientific">Colwellia maritima</name>
    <dbReference type="NCBI Taxonomy" id="2912588"/>
    <lineage>
        <taxon>Bacteria</taxon>
        <taxon>Pseudomonadati</taxon>
        <taxon>Pseudomonadota</taxon>
        <taxon>Gammaproteobacteria</taxon>
        <taxon>Alteromonadales</taxon>
        <taxon>Colwelliaceae</taxon>
        <taxon>Colwellia</taxon>
    </lineage>
</organism>
<keyword evidence="2" id="KW-1185">Reference proteome</keyword>
<protein>
    <recommendedName>
        <fullName evidence="3">Integrase</fullName>
    </recommendedName>
</protein>
<dbReference type="EMBL" id="JAKKSL010000002">
    <property type="protein sequence ID" value="MCI2283762.1"/>
    <property type="molecule type" value="Genomic_DNA"/>
</dbReference>
<comment type="caution">
    <text evidence="1">The sequence shown here is derived from an EMBL/GenBank/DDBJ whole genome shotgun (WGS) entry which is preliminary data.</text>
</comment>
<evidence type="ECO:0008006" key="3">
    <source>
        <dbReference type="Google" id="ProtNLM"/>
    </source>
</evidence>
<sequence length="926" mass="106633">MSFAELIKPLHVDNFSTLLKNIASLNEKARASSIYEECKELFNKVNVYGNKTSEKTKKNVEKDIFTIALLVTEHGQVENLREATPELWQEILDEIKTPTLKYQDWVKERYHIAFRKIGMMLTYLSKDDFFEQYAKIKRSTNLSTLESELTSNQKQWFTLATEWIDDEHVKSTKKHYSAIKHFLFYLNTLSEDIQEPFKYLSEKRHVPLHDSFKKRHPNSYSTHLSYLYRFSIYIIENYMQEKEDDEVLSIGYPLISTYQYEKLTGIFSQRLTESDKIVIPTSFLLTLNEILTEDDFKWPKSIESQYFDWFNEKTNTLEKVWCPAQTYTFLTMIEIPLRKIQVQMLDSGEGDIEKYNQIMKAWVNNDSPHANYWSSRSEQKPNRGVLTKNITGLKESVGFYISTNKTKDASVGFGPESGYTIPWNNEILVNHLHTLREWQEKYFPVENPASYKDMPKGINSDSEPSQSVIEQTPDRFYLFRSPLVSKTGYPATNNQLMRFWWLLMEELEKRVRAEGHDVTIITKRNKTTGQPERSIFTPHGLRVAGLTSLAEGGVPIEVISKIIAGHSTILMTIYYIKYSNGHITDILSKAKRDLENKSKENLKRRLKDATLEDAMRYLVANQEEGVQNLMLSRSHMATWGGSGMGICPFGGTRCDDGGEVIKKATKSSKAKYGAVIGGRGNCVRCRHLVTGVPWMIELWLHGNKLPENISKISTDIDTFKKKQAILKKEQYSYKKRKEIHLCPPKVIDEIKSFDTIIETRSEELNRIIMDAHATYNLLEEVREIASKDDIESFTKGNELIPVEVDYGDETRFIETSPFHLKDTLVQASRIYPEIADTRVELERNNFIDQILMNNGATPISFSPLSEEEKATASDAMAKLLLSKVGAKECENLHNGSITLSELGIEKKVTDLDNLLENSNVPKLDNE</sequence>
<dbReference type="RefSeq" id="WP_242285964.1">
    <property type="nucleotide sequence ID" value="NZ_JAKKSL010000002.1"/>
</dbReference>